<evidence type="ECO:0000256" key="2">
    <source>
        <dbReference type="ARBA" id="ARBA00004651"/>
    </source>
</evidence>
<evidence type="ECO:0000256" key="10">
    <source>
        <dbReference type="ARBA" id="ARBA00023136"/>
    </source>
</evidence>
<dbReference type="PANTHER" id="PTHR45453:SF2">
    <property type="entry name" value="HISTIDINE KINASE"/>
    <property type="match status" value="1"/>
</dbReference>
<protein>
    <recommendedName>
        <fullName evidence="3">histidine kinase</fullName>
        <ecNumber evidence="3">2.7.13.3</ecNumber>
    </recommendedName>
</protein>
<dbReference type="InterPro" id="IPR003594">
    <property type="entry name" value="HATPase_dom"/>
</dbReference>
<dbReference type="AlphaFoldDB" id="A0A1S8L564"/>
<evidence type="ECO:0000256" key="4">
    <source>
        <dbReference type="ARBA" id="ARBA00022475"/>
    </source>
</evidence>
<dbReference type="Pfam" id="PF02518">
    <property type="entry name" value="HATPase_c"/>
    <property type="match status" value="1"/>
</dbReference>
<dbReference type="SMART" id="SM00387">
    <property type="entry name" value="HATPase_c"/>
    <property type="match status" value="1"/>
</dbReference>
<keyword evidence="4" id="KW-1003">Cell membrane</keyword>
<name>A0A1S8L564_9CLOT</name>
<keyword evidence="8" id="KW-1133">Transmembrane helix</keyword>
<evidence type="ECO:0000256" key="9">
    <source>
        <dbReference type="ARBA" id="ARBA00023012"/>
    </source>
</evidence>
<evidence type="ECO:0000256" key="1">
    <source>
        <dbReference type="ARBA" id="ARBA00000085"/>
    </source>
</evidence>
<dbReference type="EC" id="2.7.13.3" evidence="3"/>
<dbReference type="GO" id="GO:0005886">
    <property type="term" value="C:plasma membrane"/>
    <property type="evidence" value="ECO:0007669"/>
    <property type="project" value="UniProtKB-SubCell"/>
</dbReference>
<keyword evidence="5 11" id="KW-0808">Transferase</keyword>
<gene>
    <name evidence="11" type="primary">graS_1</name>
    <name evidence="11" type="ORF">CROST_006560</name>
</gene>
<keyword evidence="7 11" id="KW-0418">Kinase</keyword>
<dbReference type="GO" id="GO:0000155">
    <property type="term" value="F:phosphorelay sensor kinase activity"/>
    <property type="evidence" value="ECO:0007669"/>
    <property type="project" value="TreeGrafter"/>
</dbReference>
<evidence type="ECO:0000256" key="8">
    <source>
        <dbReference type="ARBA" id="ARBA00022989"/>
    </source>
</evidence>
<dbReference type="SUPFAM" id="SSF55874">
    <property type="entry name" value="ATPase domain of HSP90 chaperone/DNA topoisomerase II/histidine kinase"/>
    <property type="match status" value="1"/>
</dbReference>
<dbReference type="PANTHER" id="PTHR45453">
    <property type="entry name" value="PHOSPHATE REGULON SENSOR PROTEIN PHOR"/>
    <property type="match status" value="1"/>
</dbReference>
<evidence type="ECO:0000313" key="11">
    <source>
        <dbReference type="EMBL" id="URZ09948.1"/>
    </source>
</evidence>
<dbReference type="EMBL" id="CP096983">
    <property type="protein sequence ID" value="URZ09948.1"/>
    <property type="molecule type" value="Genomic_DNA"/>
</dbReference>
<accession>A0A1S8L564</accession>
<dbReference type="GO" id="GO:0016036">
    <property type="term" value="P:cellular response to phosphate starvation"/>
    <property type="evidence" value="ECO:0007669"/>
    <property type="project" value="TreeGrafter"/>
</dbReference>
<organism evidence="11 12">
    <name type="scientific">Clostridium felsineum</name>
    <dbReference type="NCBI Taxonomy" id="36839"/>
    <lineage>
        <taxon>Bacteria</taxon>
        <taxon>Bacillati</taxon>
        <taxon>Bacillota</taxon>
        <taxon>Clostridia</taxon>
        <taxon>Eubacteriales</taxon>
        <taxon>Clostridiaceae</taxon>
        <taxon>Clostridium</taxon>
    </lineage>
</organism>
<proteinExistence type="predicted"/>
<evidence type="ECO:0000256" key="3">
    <source>
        <dbReference type="ARBA" id="ARBA00012438"/>
    </source>
</evidence>
<evidence type="ECO:0000256" key="7">
    <source>
        <dbReference type="ARBA" id="ARBA00022777"/>
    </source>
</evidence>
<evidence type="ECO:0000256" key="6">
    <source>
        <dbReference type="ARBA" id="ARBA00022692"/>
    </source>
</evidence>
<dbReference type="KEGG" id="crw:CROST_006560"/>
<dbReference type="PRINTS" id="PR00344">
    <property type="entry name" value="BCTRLSENSOR"/>
</dbReference>
<keyword evidence="9" id="KW-0902">Two-component regulatory system</keyword>
<keyword evidence="6" id="KW-0812">Transmembrane</keyword>
<comment type="catalytic activity">
    <reaction evidence="1">
        <text>ATP + protein L-histidine = ADP + protein N-phospho-L-histidine.</text>
        <dbReference type="EC" id="2.7.13.3"/>
    </reaction>
</comment>
<dbReference type="STRING" id="84029.CROST_23360"/>
<evidence type="ECO:0000313" key="12">
    <source>
        <dbReference type="Proteomes" id="UP000190951"/>
    </source>
</evidence>
<dbReference type="InterPro" id="IPR036890">
    <property type="entry name" value="HATPase_C_sf"/>
</dbReference>
<dbReference type="InterPro" id="IPR005467">
    <property type="entry name" value="His_kinase_dom"/>
</dbReference>
<dbReference type="RefSeq" id="WP_077833484.1">
    <property type="nucleotide sequence ID" value="NZ_CP096983.1"/>
</dbReference>
<dbReference type="GO" id="GO:0004721">
    <property type="term" value="F:phosphoprotein phosphatase activity"/>
    <property type="evidence" value="ECO:0007669"/>
    <property type="project" value="TreeGrafter"/>
</dbReference>
<reference evidence="11 12" key="1">
    <citation type="submission" date="2022-04" db="EMBL/GenBank/DDBJ databases">
        <title>Genome sequence of C. roseum typestrain.</title>
        <authorList>
            <person name="Poehlein A."/>
            <person name="Schoch T."/>
            <person name="Duerre P."/>
            <person name="Daniel R."/>
        </authorList>
    </citation>
    <scope>NUCLEOTIDE SEQUENCE [LARGE SCALE GENOMIC DNA]</scope>
    <source>
        <strain evidence="11 12">DSM 7320</strain>
    </source>
</reference>
<keyword evidence="12" id="KW-1185">Reference proteome</keyword>
<keyword evidence="10" id="KW-0472">Membrane</keyword>
<dbReference type="InterPro" id="IPR050351">
    <property type="entry name" value="BphY/WalK/GraS-like"/>
</dbReference>
<dbReference type="PROSITE" id="PS50109">
    <property type="entry name" value="HIS_KIN"/>
    <property type="match status" value="1"/>
</dbReference>
<evidence type="ECO:0000256" key="5">
    <source>
        <dbReference type="ARBA" id="ARBA00022679"/>
    </source>
</evidence>
<comment type="subcellular location">
    <subcellularLocation>
        <location evidence="2">Cell membrane</location>
        <topology evidence="2">Multi-pass membrane protein</topology>
    </subcellularLocation>
</comment>
<dbReference type="Proteomes" id="UP000190951">
    <property type="component" value="Chromosome"/>
</dbReference>
<sequence>MYREIFKNFLKEKLFYSISFFLSSGIILLYFYVSKNITDIVYPIMMMFSIYVIFIVVEWFKYYRFNVNLKRGIEREYYNLEAVTEEQKMAQEAILKIHKNYSSKISDMDYKNSDMKYFISQWVHNMKTPVSVINLIVQREKENIKEDIIKSIEEENYKIKNGMDQVLNILRLDEFSRDYEPEVVNLTEIIKEVINSRKNQFIYGKVFPKIEFKEEKALVLTDKKWSFFIIDQIVSNAIKYSKKNEKSYVYFDILNNNNKIYLNIRDEGIGIPKYDLKRIFEPFFTGENGRKVDNSTGIGLYICKKVADNLGHEIAVESQVGKGTLVKITYTMRE</sequence>
<dbReference type="Gene3D" id="3.30.565.10">
    <property type="entry name" value="Histidine kinase-like ATPase, C-terminal domain"/>
    <property type="match status" value="1"/>
</dbReference>
<dbReference type="InterPro" id="IPR004358">
    <property type="entry name" value="Sig_transdc_His_kin-like_C"/>
</dbReference>